<accession>A0A502DV37</accession>
<dbReference type="RefSeq" id="WP_140841483.1">
    <property type="nucleotide sequence ID" value="NZ_RCZI01000002.1"/>
</dbReference>
<sequence length="260" mass="26688">MASPSRSAEERQALDGAWRATVQSALEQDLRADDLDAPTVIVPSRAGVGARASRPVLLGTATALQSGPRRIRAKRIRARVWLLSGAVLLAAAAGAGYAYRAGALKKSTALDAVATATPAAVPSTPSPTTPSMPAPSAAPLPDVLPPEPMPAQAQVTPEVAPAPPRKARKVTPTPTPAPSPAVVDVPPQPMPEAPPPAVAAAPPLPPPSPQSACGGRGFVGTAQCMVTQCARAEFAAHAQCEPVRRQQRIDEEKRNPLNAS</sequence>
<comment type="caution">
    <text evidence="3">The sequence shown here is derived from an EMBL/GenBank/DDBJ whole genome shotgun (WGS) entry which is preliminary data.</text>
</comment>
<evidence type="ECO:0000313" key="4">
    <source>
        <dbReference type="Proteomes" id="UP000319212"/>
    </source>
</evidence>
<feature type="compositionally biased region" description="Basic and acidic residues" evidence="1">
    <location>
        <begin position="242"/>
        <end position="260"/>
    </location>
</feature>
<keyword evidence="2" id="KW-0812">Transmembrane</keyword>
<dbReference type="AlphaFoldDB" id="A0A502DV37"/>
<reference evidence="3 4" key="1">
    <citation type="journal article" date="2019" name="Environ. Microbiol.">
        <title>Species interactions and distinct microbial communities in high Arctic permafrost affected cryosols are associated with the CH4 and CO2 gas fluxes.</title>
        <authorList>
            <person name="Altshuler I."/>
            <person name="Hamel J."/>
            <person name="Turney S."/>
            <person name="Magnuson E."/>
            <person name="Levesque R."/>
            <person name="Greer C."/>
            <person name="Whyte L.G."/>
        </authorList>
    </citation>
    <scope>NUCLEOTIDE SEQUENCE [LARGE SCALE GENOMIC DNA]</scope>
    <source>
        <strain evidence="3 4">S06.C</strain>
    </source>
</reference>
<evidence type="ECO:0000256" key="2">
    <source>
        <dbReference type="SAM" id="Phobius"/>
    </source>
</evidence>
<evidence type="ECO:0000256" key="1">
    <source>
        <dbReference type="SAM" id="MobiDB-lite"/>
    </source>
</evidence>
<dbReference type="OrthoDB" id="8850670at2"/>
<feature type="transmembrane region" description="Helical" evidence="2">
    <location>
        <begin position="80"/>
        <end position="99"/>
    </location>
</feature>
<feature type="compositionally biased region" description="Pro residues" evidence="1">
    <location>
        <begin position="186"/>
        <end position="209"/>
    </location>
</feature>
<evidence type="ECO:0000313" key="3">
    <source>
        <dbReference type="EMBL" id="TPG29193.1"/>
    </source>
</evidence>
<feature type="compositionally biased region" description="Pro residues" evidence="1">
    <location>
        <begin position="124"/>
        <end position="149"/>
    </location>
</feature>
<dbReference type="Proteomes" id="UP000319212">
    <property type="component" value="Unassembled WGS sequence"/>
</dbReference>
<dbReference type="EMBL" id="RCZI01000002">
    <property type="protein sequence ID" value="TPG29193.1"/>
    <property type="molecule type" value="Genomic_DNA"/>
</dbReference>
<gene>
    <name evidence="3" type="ORF">EAH82_10600</name>
</gene>
<protein>
    <submittedName>
        <fullName evidence="3">Uncharacterized protein</fullName>
    </submittedName>
</protein>
<proteinExistence type="predicted"/>
<organism evidence="3 4">
    <name type="scientific">Variovorax guangxiensis</name>
    <dbReference type="NCBI Taxonomy" id="1775474"/>
    <lineage>
        <taxon>Bacteria</taxon>
        <taxon>Pseudomonadati</taxon>
        <taxon>Pseudomonadota</taxon>
        <taxon>Betaproteobacteria</taxon>
        <taxon>Burkholderiales</taxon>
        <taxon>Comamonadaceae</taxon>
        <taxon>Variovorax</taxon>
    </lineage>
</organism>
<keyword evidence="2" id="KW-0472">Membrane</keyword>
<feature type="region of interest" description="Disordered" evidence="1">
    <location>
        <begin position="238"/>
        <end position="260"/>
    </location>
</feature>
<feature type="region of interest" description="Disordered" evidence="1">
    <location>
        <begin position="118"/>
        <end position="211"/>
    </location>
</feature>
<keyword evidence="2" id="KW-1133">Transmembrane helix</keyword>
<name>A0A502DV37_9BURK</name>